<dbReference type="SMART" id="SM00233">
    <property type="entry name" value="PH"/>
    <property type="match status" value="1"/>
</dbReference>
<evidence type="ECO:0000313" key="4">
    <source>
        <dbReference type="Proteomes" id="UP000023152"/>
    </source>
</evidence>
<dbReference type="InterPro" id="IPR011993">
    <property type="entry name" value="PH-like_dom_sf"/>
</dbReference>
<comment type="caution">
    <text evidence="3">The sequence shown here is derived from an EMBL/GenBank/DDBJ whole genome shotgun (WGS) entry which is preliminary data.</text>
</comment>
<dbReference type="SUPFAM" id="SSF50729">
    <property type="entry name" value="PH domain-like"/>
    <property type="match status" value="1"/>
</dbReference>
<feature type="compositionally biased region" description="Polar residues" evidence="1">
    <location>
        <begin position="199"/>
        <end position="224"/>
    </location>
</feature>
<dbReference type="AlphaFoldDB" id="X6M8I6"/>
<dbReference type="Pfam" id="PF00169">
    <property type="entry name" value="PH"/>
    <property type="match status" value="1"/>
</dbReference>
<protein>
    <recommendedName>
        <fullName evidence="2">PH domain-containing protein</fullName>
    </recommendedName>
</protein>
<evidence type="ECO:0000259" key="2">
    <source>
        <dbReference type="PROSITE" id="PS50003"/>
    </source>
</evidence>
<keyword evidence="4" id="KW-1185">Reference proteome</keyword>
<reference evidence="3 4" key="1">
    <citation type="journal article" date="2013" name="Curr. Biol.">
        <title>The Genome of the Foraminiferan Reticulomyxa filosa.</title>
        <authorList>
            <person name="Glockner G."/>
            <person name="Hulsmann N."/>
            <person name="Schleicher M."/>
            <person name="Noegel A.A."/>
            <person name="Eichinger L."/>
            <person name="Gallinger C."/>
            <person name="Pawlowski J."/>
            <person name="Sierra R."/>
            <person name="Euteneuer U."/>
            <person name="Pillet L."/>
            <person name="Moustafa A."/>
            <person name="Platzer M."/>
            <person name="Groth M."/>
            <person name="Szafranski K."/>
            <person name="Schliwa M."/>
        </authorList>
    </citation>
    <scope>NUCLEOTIDE SEQUENCE [LARGE SCALE GENOMIC DNA]</scope>
</reference>
<dbReference type="Gene3D" id="2.30.29.30">
    <property type="entry name" value="Pleckstrin-homology domain (PH domain)/Phosphotyrosine-binding domain (PTB)"/>
    <property type="match status" value="1"/>
</dbReference>
<sequence>MIKDKYIDENKVFTTVFVFFQQKDPSIKVPETMQLLGIAKDAENKTPSKTQTTLAVNARKISRLEKRSRHLAVWRERWCLLLEPSKFYTYKSNDFSQKPTEVIDLEKFYVQEDSLSANHFRLFRKHKLKKDANDTKNDGMFLLKTAEEKNKKDPHHFHFRGDLKDVLEWITIIRELESIRYSAIAPYINCALNARAKQPSVTKSTESNQNTNTNASNGSTQEGTESQEKQNHLDNNTLKAESNTTKLIKKLTLSNRNLHVNDTAVSRNTADSIADVGIPNVDEVE</sequence>
<evidence type="ECO:0000256" key="1">
    <source>
        <dbReference type="SAM" id="MobiDB-lite"/>
    </source>
</evidence>
<name>X6M8I6_RETFI</name>
<feature type="domain" description="PH" evidence="2">
    <location>
        <begin position="57"/>
        <end position="178"/>
    </location>
</feature>
<accession>X6M8I6</accession>
<dbReference type="InterPro" id="IPR001849">
    <property type="entry name" value="PH_domain"/>
</dbReference>
<evidence type="ECO:0000313" key="3">
    <source>
        <dbReference type="EMBL" id="ETO10229.1"/>
    </source>
</evidence>
<gene>
    <name evidence="3" type="ORF">RFI_27147</name>
</gene>
<dbReference type="EMBL" id="ASPP01023582">
    <property type="protein sequence ID" value="ETO10229.1"/>
    <property type="molecule type" value="Genomic_DNA"/>
</dbReference>
<feature type="region of interest" description="Disordered" evidence="1">
    <location>
        <begin position="199"/>
        <end position="241"/>
    </location>
</feature>
<organism evidence="3 4">
    <name type="scientific">Reticulomyxa filosa</name>
    <dbReference type="NCBI Taxonomy" id="46433"/>
    <lineage>
        <taxon>Eukaryota</taxon>
        <taxon>Sar</taxon>
        <taxon>Rhizaria</taxon>
        <taxon>Retaria</taxon>
        <taxon>Foraminifera</taxon>
        <taxon>Monothalamids</taxon>
        <taxon>Reticulomyxidae</taxon>
        <taxon>Reticulomyxa</taxon>
    </lineage>
</organism>
<proteinExistence type="predicted"/>
<dbReference type="PROSITE" id="PS50003">
    <property type="entry name" value="PH_DOMAIN"/>
    <property type="match status" value="1"/>
</dbReference>
<dbReference type="Proteomes" id="UP000023152">
    <property type="component" value="Unassembled WGS sequence"/>
</dbReference>